<dbReference type="EMBL" id="JARPOI010000012">
    <property type="protein sequence ID" value="KAJ9166907.1"/>
    <property type="molecule type" value="Genomic_DNA"/>
</dbReference>
<dbReference type="SUPFAM" id="SSF53474">
    <property type="entry name" value="alpha/beta-Hydrolases"/>
    <property type="match status" value="1"/>
</dbReference>
<dbReference type="Pfam" id="PF01738">
    <property type="entry name" value="DLH"/>
    <property type="match status" value="1"/>
</dbReference>
<comment type="similarity">
    <text evidence="2">Belongs to the dienelactone hydrolase family.</text>
</comment>
<evidence type="ECO:0000259" key="6">
    <source>
        <dbReference type="Pfam" id="PF01738"/>
    </source>
</evidence>
<evidence type="ECO:0000256" key="3">
    <source>
        <dbReference type="ARBA" id="ARBA00014180"/>
    </source>
</evidence>
<organism evidence="7 8">
    <name type="scientific">Hevea brasiliensis</name>
    <name type="common">Para rubber tree</name>
    <name type="synonym">Siphonia brasiliensis</name>
    <dbReference type="NCBI Taxonomy" id="3981"/>
    <lineage>
        <taxon>Eukaryota</taxon>
        <taxon>Viridiplantae</taxon>
        <taxon>Streptophyta</taxon>
        <taxon>Embryophyta</taxon>
        <taxon>Tracheophyta</taxon>
        <taxon>Spermatophyta</taxon>
        <taxon>Magnoliopsida</taxon>
        <taxon>eudicotyledons</taxon>
        <taxon>Gunneridae</taxon>
        <taxon>Pentapetalae</taxon>
        <taxon>rosids</taxon>
        <taxon>fabids</taxon>
        <taxon>Malpighiales</taxon>
        <taxon>Euphorbiaceae</taxon>
        <taxon>Crotonoideae</taxon>
        <taxon>Micrandreae</taxon>
        <taxon>Hevea</taxon>
    </lineage>
</organism>
<keyword evidence="5" id="KW-0378">Hydrolase</keyword>
<evidence type="ECO:0000256" key="4">
    <source>
        <dbReference type="ARBA" id="ARBA00022490"/>
    </source>
</evidence>
<protein>
    <recommendedName>
        <fullName evidence="3">Carboxymethylenebutenolidase homolog</fullName>
    </recommendedName>
</protein>
<evidence type="ECO:0000256" key="2">
    <source>
        <dbReference type="ARBA" id="ARBA00008456"/>
    </source>
</evidence>
<dbReference type="PANTHER" id="PTHR46812:SF1">
    <property type="entry name" value="CARBOXYMETHYLENEBUTENOLIDASE HOMOLOG"/>
    <property type="match status" value="1"/>
</dbReference>
<dbReference type="InterPro" id="IPR002925">
    <property type="entry name" value="Dienelactn_hydro"/>
</dbReference>
<comment type="caution">
    <text evidence="7">The sequence shown here is derived from an EMBL/GenBank/DDBJ whole genome shotgun (WGS) entry which is preliminary data.</text>
</comment>
<dbReference type="Proteomes" id="UP001174677">
    <property type="component" value="Chromosome 12"/>
</dbReference>
<evidence type="ECO:0000313" key="7">
    <source>
        <dbReference type="EMBL" id="KAJ9166907.1"/>
    </source>
</evidence>
<comment type="subcellular location">
    <subcellularLocation>
        <location evidence="1">Cytoplasm</location>
        <location evidence="1">Cytosol</location>
    </subcellularLocation>
</comment>
<name>A0ABQ9LG31_HEVBR</name>
<dbReference type="PANTHER" id="PTHR46812">
    <property type="entry name" value="CARBOXYMETHYLENEBUTENOLIDASE HOMOLOG"/>
    <property type="match status" value="1"/>
</dbReference>
<keyword evidence="4" id="KW-0963">Cytoplasm</keyword>
<evidence type="ECO:0000256" key="5">
    <source>
        <dbReference type="ARBA" id="ARBA00022801"/>
    </source>
</evidence>
<dbReference type="InterPro" id="IPR029058">
    <property type="entry name" value="AB_hydrolase_fold"/>
</dbReference>
<dbReference type="Gene3D" id="3.40.50.1820">
    <property type="entry name" value="alpha/beta hydrolase"/>
    <property type="match status" value="1"/>
</dbReference>
<gene>
    <name evidence="7" type="ORF">P3X46_021596</name>
</gene>
<evidence type="ECO:0000313" key="8">
    <source>
        <dbReference type="Proteomes" id="UP001174677"/>
    </source>
</evidence>
<dbReference type="InterPro" id="IPR042946">
    <property type="entry name" value="CMBL"/>
</dbReference>
<accession>A0ABQ9LG31</accession>
<keyword evidence="8" id="KW-1185">Reference proteome</keyword>
<feature type="domain" description="Dienelactone hydrolase" evidence="6">
    <location>
        <begin position="88"/>
        <end position="175"/>
    </location>
</feature>
<proteinExistence type="inferred from homology"/>
<reference evidence="7 8" key="1">
    <citation type="journal article" date="2023" name="Plant Biotechnol. J.">
        <title>Chromosome-level wild Hevea brasiliensis genome provides new tools for genomic-assisted breeding and valuable loci to elevate rubber yield.</title>
        <authorList>
            <person name="Cheng H."/>
            <person name="Song X."/>
            <person name="Hu Y."/>
            <person name="Wu T."/>
            <person name="Yang Q."/>
            <person name="An Z."/>
            <person name="Feng S."/>
            <person name="Deng Z."/>
            <person name="Wu W."/>
            <person name="Zeng X."/>
            <person name="Tu M."/>
            <person name="Wang X."/>
            <person name="Huang H."/>
        </authorList>
    </citation>
    <scope>NUCLEOTIDE SEQUENCE [LARGE SCALE GENOMIC DNA]</scope>
    <source>
        <strain evidence="7">MT/VB/25A 57/8</strain>
    </source>
</reference>
<sequence>MRLASPTTASSSFWIIAAAAATRPSSSLHRGLHFLSTSSSPLLPSFRRCNLDSQRSSIGKVEEDINDEACELVNGVELSIGKGADTISAYLFKAVKNNNGTGILLLSDVFGFEDSSTRDFAYRVACNGYNVLVPDLFRGDPWAKDLPKTKFEQWIAKQEPQRVAKDITTATKWMADEIFSCRNFKEAGHNWVLLWRRPSDRGAIERPRSLFWHSGLLLWYKDASISSFQCKSSRIFYFRGQRSAMLSQCLERYREEHVSGVKGSRLPGKRSWLCPSS</sequence>
<evidence type="ECO:0000256" key="1">
    <source>
        <dbReference type="ARBA" id="ARBA00004514"/>
    </source>
</evidence>